<dbReference type="AlphaFoldDB" id="A0A9Q3DZ85"/>
<reference evidence="1" key="1">
    <citation type="submission" date="2021-03" db="EMBL/GenBank/DDBJ databases">
        <title>Draft genome sequence of rust myrtle Austropuccinia psidii MF-1, a brazilian biotype.</title>
        <authorList>
            <person name="Quecine M.C."/>
            <person name="Pachon D.M.R."/>
            <person name="Bonatelli M.L."/>
            <person name="Correr F.H."/>
            <person name="Franceschini L.M."/>
            <person name="Leite T.F."/>
            <person name="Margarido G.R.A."/>
            <person name="Almeida C.A."/>
            <person name="Ferrarezi J.A."/>
            <person name="Labate C.A."/>
        </authorList>
    </citation>
    <scope>NUCLEOTIDE SEQUENCE</scope>
    <source>
        <strain evidence="1">MF-1</strain>
    </source>
</reference>
<proteinExistence type="predicted"/>
<keyword evidence="2" id="KW-1185">Reference proteome</keyword>
<dbReference type="Proteomes" id="UP000765509">
    <property type="component" value="Unassembled WGS sequence"/>
</dbReference>
<accession>A0A9Q3DZ85</accession>
<evidence type="ECO:0000313" key="2">
    <source>
        <dbReference type="Proteomes" id="UP000765509"/>
    </source>
</evidence>
<dbReference type="EMBL" id="AVOT02021814">
    <property type="protein sequence ID" value="MBW0510862.1"/>
    <property type="molecule type" value="Genomic_DNA"/>
</dbReference>
<gene>
    <name evidence="1" type="ORF">O181_050577</name>
</gene>
<name>A0A9Q3DZ85_9BASI</name>
<sequence>MRNAMMEDSDEDKDPMEENLVGCKEEDHLEIQDIKREEGMQQDTTNKNMCKNTQDAQNFLVTPTKGMEYIHGTVNKMNVFVDNSQNTLIIDSGAHF</sequence>
<evidence type="ECO:0000313" key="1">
    <source>
        <dbReference type="EMBL" id="MBW0510862.1"/>
    </source>
</evidence>
<protein>
    <submittedName>
        <fullName evidence="1">Uncharacterized protein</fullName>
    </submittedName>
</protein>
<comment type="caution">
    <text evidence="1">The sequence shown here is derived from an EMBL/GenBank/DDBJ whole genome shotgun (WGS) entry which is preliminary data.</text>
</comment>
<organism evidence="1 2">
    <name type="scientific">Austropuccinia psidii MF-1</name>
    <dbReference type="NCBI Taxonomy" id="1389203"/>
    <lineage>
        <taxon>Eukaryota</taxon>
        <taxon>Fungi</taxon>
        <taxon>Dikarya</taxon>
        <taxon>Basidiomycota</taxon>
        <taxon>Pucciniomycotina</taxon>
        <taxon>Pucciniomycetes</taxon>
        <taxon>Pucciniales</taxon>
        <taxon>Sphaerophragmiaceae</taxon>
        <taxon>Austropuccinia</taxon>
    </lineage>
</organism>